<evidence type="ECO:0000313" key="1">
    <source>
        <dbReference type="EMBL" id="KAJ1143727.1"/>
    </source>
</evidence>
<keyword evidence="2" id="KW-1185">Reference proteome</keyword>
<gene>
    <name evidence="1" type="ORF">NDU88_010032</name>
</gene>
<comment type="caution">
    <text evidence="1">The sequence shown here is derived from an EMBL/GenBank/DDBJ whole genome shotgun (WGS) entry which is preliminary data.</text>
</comment>
<dbReference type="Proteomes" id="UP001066276">
    <property type="component" value="Chromosome 6"/>
</dbReference>
<sequence length="81" mass="9210">MGFRSWGTGTAELKTTPVVRWPSSRVLRLPLLASLAKILRHLSRYTEKEKGKGSFLLDWRRYLGISPGIPKKKREKEGKSG</sequence>
<reference evidence="1" key="1">
    <citation type="journal article" date="2022" name="bioRxiv">
        <title>Sequencing and chromosome-scale assembly of the giantPleurodeles waltlgenome.</title>
        <authorList>
            <person name="Brown T."/>
            <person name="Elewa A."/>
            <person name="Iarovenko S."/>
            <person name="Subramanian E."/>
            <person name="Araus A.J."/>
            <person name="Petzold A."/>
            <person name="Susuki M."/>
            <person name="Suzuki K.-i.T."/>
            <person name="Hayashi T."/>
            <person name="Toyoda A."/>
            <person name="Oliveira C."/>
            <person name="Osipova E."/>
            <person name="Leigh N.D."/>
            <person name="Simon A."/>
            <person name="Yun M.H."/>
        </authorList>
    </citation>
    <scope>NUCLEOTIDE SEQUENCE</scope>
    <source>
        <strain evidence="1">20211129_DDA</strain>
        <tissue evidence="1">Liver</tissue>
    </source>
</reference>
<dbReference type="EMBL" id="JANPWB010000010">
    <property type="protein sequence ID" value="KAJ1143727.1"/>
    <property type="molecule type" value="Genomic_DNA"/>
</dbReference>
<proteinExistence type="predicted"/>
<protein>
    <submittedName>
        <fullName evidence="1">Uncharacterized protein</fullName>
    </submittedName>
</protein>
<evidence type="ECO:0000313" key="2">
    <source>
        <dbReference type="Proteomes" id="UP001066276"/>
    </source>
</evidence>
<organism evidence="1 2">
    <name type="scientific">Pleurodeles waltl</name>
    <name type="common">Iberian ribbed newt</name>
    <dbReference type="NCBI Taxonomy" id="8319"/>
    <lineage>
        <taxon>Eukaryota</taxon>
        <taxon>Metazoa</taxon>
        <taxon>Chordata</taxon>
        <taxon>Craniata</taxon>
        <taxon>Vertebrata</taxon>
        <taxon>Euteleostomi</taxon>
        <taxon>Amphibia</taxon>
        <taxon>Batrachia</taxon>
        <taxon>Caudata</taxon>
        <taxon>Salamandroidea</taxon>
        <taxon>Salamandridae</taxon>
        <taxon>Pleurodelinae</taxon>
        <taxon>Pleurodeles</taxon>
    </lineage>
</organism>
<accession>A0AAV7QT78</accession>
<dbReference type="AlphaFoldDB" id="A0AAV7QT78"/>
<name>A0AAV7QT78_PLEWA</name>